<keyword evidence="7 18" id="KW-0406">Ion transport</keyword>
<dbReference type="GO" id="GO:0034707">
    <property type="term" value="C:chloride channel complex"/>
    <property type="evidence" value="ECO:0007669"/>
    <property type="project" value="UniProtKB-KW"/>
</dbReference>
<dbReference type="PANTHER" id="PTHR18945">
    <property type="entry name" value="NEUROTRANSMITTER GATED ION CHANNEL"/>
    <property type="match status" value="1"/>
</dbReference>
<name>A0A2R2MQT1_LINAN</name>
<dbReference type="GO" id="GO:0005230">
    <property type="term" value="F:extracellular ligand-gated monoatomic ion channel activity"/>
    <property type="evidence" value="ECO:0007669"/>
    <property type="project" value="InterPro"/>
</dbReference>
<dbReference type="InterPro" id="IPR006028">
    <property type="entry name" value="GABAA/Glycine_rcpt"/>
</dbReference>
<dbReference type="InParanoid" id="A0A2R2MQT1"/>
<accession>A0A2R2MQT1</accession>
<evidence type="ECO:0000259" key="20">
    <source>
        <dbReference type="Pfam" id="PF02931"/>
    </source>
</evidence>
<feature type="transmembrane region" description="Helical" evidence="18">
    <location>
        <begin position="276"/>
        <end position="297"/>
    </location>
</feature>
<keyword evidence="16 18" id="KW-0407">Ion channel</keyword>
<evidence type="ECO:0000256" key="5">
    <source>
        <dbReference type="ARBA" id="ARBA00022989"/>
    </source>
</evidence>
<dbReference type="PROSITE" id="PS00236">
    <property type="entry name" value="NEUROTR_ION_CHANNEL"/>
    <property type="match status" value="1"/>
</dbReference>
<evidence type="ECO:0000256" key="2">
    <source>
        <dbReference type="ARBA" id="ARBA00022475"/>
    </source>
</evidence>
<sequence length="483" mass="55176">MMCPRDMDLHWSASLMVFFTGIAIVTASFNEEHYILLRSVRAANRTYDLTNQTNSDDYVSELGRNTTKILDSLLDGYDKSLRPGFGGPPLTVNINIFVRSMGPISEKDMVYSMDCYFRQRWVDKRLGFDGPKSLNTLTINNIMLDKIWRPDTYFYNGKASYLHTITTPNKFLRISRDGSIYYSMRLTIKASCPMQLQKYPMDKQICPLKVGSYGYSDSDVEYFWMGDAVGREADLQMSQFQLVATPSYSITEQFPNRGNFSFLVVNFELRRHMGYFLINVYIPVMMLVIISWVGFWINREATADRIALGVTTVLTMAFLSIDTRTDLPRVSYSTALDWFIGMCFSFVLATIIQFATVHFFTKHGTGEVMNVAPDSDDELEPESQQETPLLKRRGDKRSTVCYTVGRRQLPETITEERCSNGDVENSKTNGVHFSEGIDVEENKNEGDKKRKSCWTYLMYCLKGSGAYKKFTQISTQATAPGSF</sequence>
<dbReference type="CDD" id="cd19007">
    <property type="entry name" value="LGIC_ECD_GABAR_GRD-like"/>
    <property type="match status" value="1"/>
</dbReference>
<dbReference type="Gene3D" id="1.20.58.390">
    <property type="entry name" value="Neurotransmitter-gated ion-channel transmembrane domain"/>
    <property type="match status" value="1"/>
</dbReference>
<comment type="caution">
    <text evidence="18">Lacks conserved residue(s) required for the propagation of feature annotation.</text>
</comment>
<dbReference type="InterPro" id="IPR006201">
    <property type="entry name" value="Neur_channel"/>
</dbReference>
<gene>
    <name evidence="23" type="primary">LOC106174536</name>
</gene>
<evidence type="ECO:0000256" key="12">
    <source>
        <dbReference type="ARBA" id="ARBA00023180"/>
    </source>
</evidence>
<proteinExistence type="inferred from homology"/>
<dbReference type="GO" id="GO:0005254">
    <property type="term" value="F:chloride channel activity"/>
    <property type="evidence" value="ECO:0007669"/>
    <property type="project" value="UniProtKB-KW"/>
</dbReference>
<keyword evidence="22" id="KW-1185">Reference proteome</keyword>
<evidence type="ECO:0000313" key="22">
    <source>
        <dbReference type="Proteomes" id="UP000085678"/>
    </source>
</evidence>
<dbReference type="FunFam" id="2.70.170.10:FF:000043">
    <property type="entry name" value="Gamma-aminobutyric acid receptor alpha-like"/>
    <property type="match status" value="1"/>
</dbReference>
<dbReference type="InterPro" id="IPR018000">
    <property type="entry name" value="Neurotransmitter_ion_chnl_CS"/>
</dbReference>
<dbReference type="InterPro" id="IPR006202">
    <property type="entry name" value="Neur_chan_lig-bd"/>
</dbReference>
<feature type="transmembrane region" description="Helical" evidence="18">
    <location>
        <begin position="335"/>
        <end position="360"/>
    </location>
</feature>
<dbReference type="STRING" id="7574.A0A2R2MQT1"/>
<dbReference type="GO" id="GO:0004890">
    <property type="term" value="F:GABA-A receptor activity"/>
    <property type="evidence" value="ECO:0007669"/>
    <property type="project" value="InterPro"/>
</dbReference>
<evidence type="ECO:0000256" key="17">
    <source>
        <dbReference type="ARBA" id="ARBA00034104"/>
    </source>
</evidence>
<dbReference type="NCBIfam" id="TIGR00860">
    <property type="entry name" value="LIC"/>
    <property type="match status" value="1"/>
</dbReference>
<evidence type="ECO:0000256" key="19">
    <source>
        <dbReference type="SAM" id="MobiDB-lite"/>
    </source>
</evidence>
<feature type="domain" description="Neurotransmitter-gated ion-channel transmembrane" evidence="21">
    <location>
        <begin position="280"/>
        <end position="364"/>
    </location>
</feature>
<dbReference type="AlphaFoldDB" id="A0A2R2MQT1"/>
<dbReference type="RefSeq" id="XP_023932518.1">
    <property type="nucleotide sequence ID" value="XM_024076750.1"/>
</dbReference>
<keyword evidence="5 18" id="KW-1133">Transmembrane helix</keyword>
<keyword evidence="12" id="KW-0325">Glycoprotein</keyword>
<dbReference type="InterPro" id="IPR036719">
    <property type="entry name" value="Neuro-gated_channel_TM_sf"/>
</dbReference>
<dbReference type="SUPFAM" id="SSF63712">
    <property type="entry name" value="Nicotinic receptor ligand binding domain-like"/>
    <property type="match status" value="1"/>
</dbReference>
<dbReference type="GO" id="GO:0045211">
    <property type="term" value="C:postsynaptic membrane"/>
    <property type="evidence" value="ECO:0007669"/>
    <property type="project" value="UniProtKB-SubCell"/>
</dbReference>
<dbReference type="InterPro" id="IPR001390">
    <property type="entry name" value="GABAAa_rcpt"/>
</dbReference>
<keyword evidence="4" id="KW-0732">Signal</keyword>
<reference evidence="23" key="1">
    <citation type="submission" date="2025-08" db="UniProtKB">
        <authorList>
            <consortium name="RefSeq"/>
        </authorList>
    </citation>
    <scope>IDENTIFICATION</scope>
    <source>
        <tissue evidence="23">Gonads</tissue>
    </source>
</reference>
<dbReference type="InterPro" id="IPR006029">
    <property type="entry name" value="Neurotrans-gated_channel_TM"/>
</dbReference>
<evidence type="ECO:0000256" key="10">
    <source>
        <dbReference type="ARBA" id="ARBA00023170"/>
    </source>
</evidence>
<comment type="subcellular location">
    <subcellularLocation>
        <location evidence="17">Postsynaptic cell membrane</location>
        <topology evidence="17">Multi-pass membrane protein</topology>
    </subcellularLocation>
</comment>
<dbReference type="PRINTS" id="PR00252">
    <property type="entry name" value="NRIONCHANNEL"/>
</dbReference>
<dbReference type="KEGG" id="lak:106174536"/>
<dbReference type="FunCoup" id="A0A2R2MQT1">
    <property type="interactions" value="193"/>
</dbReference>
<comment type="similarity">
    <text evidence="18">Belongs to the ligand-gated ion channel (TC 1.A.9) family.</text>
</comment>
<feature type="compositionally biased region" description="Acidic residues" evidence="19">
    <location>
        <begin position="374"/>
        <end position="383"/>
    </location>
</feature>
<evidence type="ECO:0000256" key="11">
    <source>
        <dbReference type="ARBA" id="ARBA00023173"/>
    </source>
</evidence>
<feature type="region of interest" description="Disordered" evidence="19">
    <location>
        <begin position="371"/>
        <end position="390"/>
    </location>
</feature>
<dbReference type="InterPro" id="IPR038050">
    <property type="entry name" value="Neuro_actylchol_rec"/>
</dbReference>
<organism evidence="22 23">
    <name type="scientific">Lingula anatina</name>
    <name type="common">Brachiopod</name>
    <name type="synonym">Lingula unguis</name>
    <dbReference type="NCBI Taxonomy" id="7574"/>
    <lineage>
        <taxon>Eukaryota</taxon>
        <taxon>Metazoa</taxon>
        <taxon>Spiralia</taxon>
        <taxon>Lophotrochozoa</taxon>
        <taxon>Brachiopoda</taxon>
        <taxon>Linguliformea</taxon>
        <taxon>Lingulata</taxon>
        <taxon>Lingulida</taxon>
        <taxon>Linguloidea</taxon>
        <taxon>Lingulidae</taxon>
        <taxon>Lingula</taxon>
    </lineage>
</organism>
<keyword evidence="6" id="KW-0770">Synapse</keyword>
<dbReference type="PRINTS" id="PR00253">
    <property type="entry name" value="GABAARECEPTR"/>
</dbReference>
<dbReference type="SUPFAM" id="SSF90112">
    <property type="entry name" value="Neurotransmitter-gated ion-channel transmembrane pore"/>
    <property type="match status" value="1"/>
</dbReference>
<dbReference type="Proteomes" id="UP000085678">
    <property type="component" value="Unplaced"/>
</dbReference>
<evidence type="ECO:0000256" key="7">
    <source>
        <dbReference type="ARBA" id="ARBA00023065"/>
    </source>
</evidence>
<keyword evidence="14" id="KW-0628">Postsynaptic cell membrane</keyword>
<keyword evidence="11" id="KW-0869">Chloride channel</keyword>
<evidence type="ECO:0000256" key="14">
    <source>
        <dbReference type="ARBA" id="ARBA00023257"/>
    </source>
</evidence>
<dbReference type="Pfam" id="PF02931">
    <property type="entry name" value="Neur_chan_LBD"/>
    <property type="match status" value="1"/>
</dbReference>
<dbReference type="InterPro" id="IPR036734">
    <property type="entry name" value="Neur_chan_lig-bd_sf"/>
</dbReference>
<evidence type="ECO:0000256" key="16">
    <source>
        <dbReference type="ARBA" id="ARBA00023303"/>
    </source>
</evidence>
<dbReference type="Gene3D" id="2.70.170.10">
    <property type="entry name" value="Neurotransmitter-gated ion-channel ligand-binding domain"/>
    <property type="match status" value="1"/>
</dbReference>
<keyword evidence="3 18" id="KW-0812">Transmembrane</keyword>
<evidence type="ECO:0000256" key="3">
    <source>
        <dbReference type="ARBA" id="ARBA00022692"/>
    </source>
</evidence>
<protein>
    <submittedName>
        <fullName evidence="23">Gamma-aminobutyric acid receptor alpha-like</fullName>
    </submittedName>
</protein>
<dbReference type="PRINTS" id="PR01079">
    <property type="entry name" value="GABAARALPHA"/>
</dbReference>
<keyword evidence="1 18" id="KW-0813">Transport</keyword>
<dbReference type="OrthoDB" id="203862at2759"/>
<keyword evidence="10" id="KW-0675">Receptor</keyword>
<keyword evidence="2" id="KW-1003">Cell membrane</keyword>
<evidence type="ECO:0000256" key="6">
    <source>
        <dbReference type="ARBA" id="ARBA00023018"/>
    </source>
</evidence>
<evidence type="ECO:0000256" key="15">
    <source>
        <dbReference type="ARBA" id="ARBA00023286"/>
    </source>
</evidence>
<keyword evidence="15" id="KW-1071">Ligand-gated ion channel</keyword>
<feature type="domain" description="Neurotransmitter-gated ion-channel ligand-binding" evidence="20">
    <location>
        <begin position="67"/>
        <end position="272"/>
    </location>
</feature>
<evidence type="ECO:0000256" key="13">
    <source>
        <dbReference type="ARBA" id="ARBA00023214"/>
    </source>
</evidence>
<evidence type="ECO:0000259" key="21">
    <source>
        <dbReference type="Pfam" id="PF02932"/>
    </source>
</evidence>
<feature type="transmembrane region" description="Helical" evidence="18">
    <location>
        <begin position="12"/>
        <end position="29"/>
    </location>
</feature>
<evidence type="ECO:0000256" key="4">
    <source>
        <dbReference type="ARBA" id="ARBA00022729"/>
    </source>
</evidence>
<keyword evidence="13" id="KW-0868">Chloride</keyword>
<dbReference type="Pfam" id="PF02932">
    <property type="entry name" value="Neur_chan_memb"/>
    <property type="match status" value="1"/>
</dbReference>
<keyword evidence="9" id="KW-1015">Disulfide bond</keyword>
<keyword evidence="8 18" id="KW-0472">Membrane</keyword>
<dbReference type="GeneID" id="106174536"/>
<dbReference type="CDD" id="cd19049">
    <property type="entry name" value="LGIC_TM_anion"/>
    <property type="match status" value="1"/>
</dbReference>
<evidence type="ECO:0000313" key="23">
    <source>
        <dbReference type="RefSeq" id="XP_023932518.1"/>
    </source>
</evidence>
<evidence type="ECO:0000256" key="8">
    <source>
        <dbReference type="ARBA" id="ARBA00023136"/>
    </source>
</evidence>
<evidence type="ECO:0000256" key="1">
    <source>
        <dbReference type="ARBA" id="ARBA00022448"/>
    </source>
</evidence>
<evidence type="ECO:0000256" key="18">
    <source>
        <dbReference type="RuleBase" id="RU000687"/>
    </source>
</evidence>
<evidence type="ECO:0000256" key="9">
    <source>
        <dbReference type="ARBA" id="ARBA00023157"/>
    </source>
</evidence>